<organism evidence="2 3">
    <name type="scientific">Saponaria officinalis</name>
    <name type="common">Common soapwort</name>
    <name type="synonym">Lychnis saponaria</name>
    <dbReference type="NCBI Taxonomy" id="3572"/>
    <lineage>
        <taxon>Eukaryota</taxon>
        <taxon>Viridiplantae</taxon>
        <taxon>Streptophyta</taxon>
        <taxon>Embryophyta</taxon>
        <taxon>Tracheophyta</taxon>
        <taxon>Spermatophyta</taxon>
        <taxon>Magnoliopsida</taxon>
        <taxon>eudicotyledons</taxon>
        <taxon>Gunneridae</taxon>
        <taxon>Pentapetalae</taxon>
        <taxon>Caryophyllales</taxon>
        <taxon>Caryophyllaceae</taxon>
        <taxon>Caryophylleae</taxon>
        <taxon>Saponaria</taxon>
    </lineage>
</organism>
<name>A0AAW1J2X1_SAPOF</name>
<keyword evidence="3" id="KW-1185">Reference proteome</keyword>
<evidence type="ECO:0000259" key="1">
    <source>
        <dbReference type="PROSITE" id="PS51186"/>
    </source>
</evidence>
<evidence type="ECO:0000313" key="2">
    <source>
        <dbReference type="EMBL" id="KAK9697347.1"/>
    </source>
</evidence>
<proteinExistence type="predicted"/>
<dbReference type="PROSITE" id="PS51186">
    <property type="entry name" value="GNAT"/>
    <property type="match status" value="1"/>
</dbReference>
<dbReference type="Proteomes" id="UP001443914">
    <property type="component" value="Unassembled WGS sequence"/>
</dbReference>
<dbReference type="InterPro" id="IPR000182">
    <property type="entry name" value="GNAT_dom"/>
</dbReference>
<reference evidence="2" key="1">
    <citation type="submission" date="2024-03" db="EMBL/GenBank/DDBJ databases">
        <title>WGS assembly of Saponaria officinalis var. Norfolk2.</title>
        <authorList>
            <person name="Jenkins J."/>
            <person name="Shu S."/>
            <person name="Grimwood J."/>
            <person name="Barry K."/>
            <person name="Goodstein D."/>
            <person name="Schmutz J."/>
            <person name="Leebens-Mack J."/>
            <person name="Osbourn A."/>
        </authorList>
    </citation>
    <scope>NUCLEOTIDE SEQUENCE [LARGE SCALE GENOMIC DNA]</scope>
    <source>
        <strain evidence="2">JIC</strain>
    </source>
</reference>
<feature type="domain" description="N-acetyltransferase" evidence="1">
    <location>
        <begin position="199"/>
        <end position="282"/>
    </location>
</feature>
<protein>
    <recommendedName>
        <fullName evidence="1">N-acetyltransferase domain-containing protein</fullName>
    </recommendedName>
</protein>
<dbReference type="AlphaFoldDB" id="A0AAW1J2X1"/>
<accession>A0AAW1J2X1</accession>
<dbReference type="Pfam" id="PF00583">
    <property type="entry name" value="Acetyltransf_1"/>
    <property type="match status" value="1"/>
</dbReference>
<sequence>MSSKLLLSSNGFFMLMDSNLKHQRLYHLSCKMKMQSKVCKITEENNASTNTQQPLAKPHEVKLRASELQFTKQQSSNRDNNNEECRYFGDYVAREALLDEEYWTAAWLRAESHWKDRANDRYADSYKRQFAEQEFNALKRKCKGYIGQKTNCIVAVRKEEKNIKRSVIKSVVGTLDLSIKNLLLGESFPGEKGSNNQRKQNSKYGYVSNLCVAKSARRKGIAINMLTFAIESAISYGAETIFVHVHRKNTAAQQLYQKLGFQIVDEATHDLEEQMYLLSFKS</sequence>
<dbReference type="Gene3D" id="3.40.630.30">
    <property type="match status" value="1"/>
</dbReference>
<dbReference type="SUPFAM" id="SSF55729">
    <property type="entry name" value="Acyl-CoA N-acyltransferases (Nat)"/>
    <property type="match status" value="1"/>
</dbReference>
<dbReference type="PANTHER" id="PTHR47426">
    <property type="entry name" value="ACYL-COA N-ACYLTRANSFERASES (NAT) SUPERFAMILY PROTEIN"/>
    <property type="match status" value="1"/>
</dbReference>
<dbReference type="GO" id="GO:0016747">
    <property type="term" value="F:acyltransferase activity, transferring groups other than amino-acyl groups"/>
    <property type="evidence" value="ECO:0007669"/>
    <property type="project" value="InterPro"/>
</dbReference>
<dbReference type="InterPro" id="IPR016181">
    <property type="entry name" value="Acyl_CoA_acyltransferase"/>
</dbReference>
<dbReference type="CDD" id="cd04301">
    <property type="entry name" value="NAT_SF"/>
    <property type="match status" value="1"/>
</dbReference>
<dbReference type="EMBL" id="JBDFQZ010000008">
    <property type="protein sequence ID" value="KAK9697347.1"/>
    <property type="molecule type" value="Genomic_DNA"/>
</dbReference>
<gene>
    <name evidence="2" type="ORF">RND81_08G031600</name>
</gene>
<evidence type="ECO:0000313" key="3">
    <source>
        <dbReference type="Proteomes" id="UP001443914"/>
    </source>
</evidence>
<dbReference type="PANTHER" id="PTHR47426:SF3">
    <property type="entry name" value="GCN5-RELATED N-ACETYLTRANSFERASE 6, CHLOROPLASTIC"/>
    <property type="match status" value="1"/>
</dbReference>
<comment type="caution">
    <text evidence="2">The sequence shown here is derived from an EMBL/GenBank/DDBJ whole genome shotgun (WGS) entry which is preliminary data.</text>
</comment>